<evidence type="ECO:0000256" key="3">
    <source>
        <dbReference type="RuleBase" id="RU361268"/>
    </source>
</evidence>
<evidence type="ECO:0000256" key="2">
    <source>
        <dbReference type="ARBA" id="ARBA00045899"/>
    </source>
</evidence>
<dbReference type="SUPFAM" id="SSF57798">
    <property type="entry name" value="Casein kinase II beta subunit"/>
    <property type="match status" value="1"/>
</dbReference>
<dbReference type="PROSITE" id="PS01101">
    <property type="entry name" value="CK2_BETA"/>
    <property type="match status" value="1"/>
</dbReference>
<gene>
    <name evidence="5" type="ORF">M427DRAFT_223922</name>
</gene>
<organism evidence="5 6">
    <name type="scientific">Gonapodya prolifera (strain JEL478)</name>
    <name type="common">Monoblepharis prolifera</name>
    <dbReference type="NCBI Taxonomy" id="1344416"/>
    <lineage>
        <taxon>Eukaryota</taxon>
        <taxon>Fungi</taxon>
        <taxon>Fungi incertae sedis</taxon>
        <taxon>Chytridiomycota</taxon>
        <taxon>Chytridiomycota incertae sedis</taxon>
        <taxon>Monoblepharidomycetes</taxon>
        <taxon>Monoblepharidales</taxon>
        <taxon>Gonapodyaceae</taxon>
        <taxon>Gonapodya</taxon>
    </lineage>
</organism>
<dbReference type="GO" id="GO:0090053">
    <property type="term" value="P:positive regulation of pericentric heterochromatin formation"/>
    <property type="evidence" value="ECO:0007669"/>
    <property type="project" value="EnsemblFungi"/>
</dbReference>
<dbReference type="GO" id="GO:0005956">
    <property type="term" value="C:protein kinase CK2 complex"/>
    <property type="evidence" value="ECO:0007669"/>
    <property type="project" value="UniProtKB-UniRule"/>
</dbReference>
<dbReference type="InterPro" id="IPR016149">
    <property type="entry name" value="Casein_kin_II_reg-sub_N"/>
</dbReference>
<dbReference type="InterPro" id="IPR035991">
    <property type="entry name" value="Casein_kinase_II_beta-like"/>
</dbReference>
<dbReference type="AlphaFoldDB" id="A0A139AN71"/>
<dbReference type="GO" id="GO:0005737">
    <property type="term" value="C:cytoplasm"/>
    <property type="evidence" value="ECO:0007669"/>
    <property type="project" value="TreeGrafter"/>
</dbReference>
<dbReference type="GO" id="GO:0034456">
    <property type="term" value="C:UTP-C complex"/>
    <property type="evidence" value="ECO:0007669"/>
    <property type="project" value="TreeGrafter"/>
</dbReference>
<evidence type="ECO:0000256" key="4">
    <source>
        <dbReference type="SAM" id="MobiDB-lite"/>
    </source>
</evidence>
<comment type="similarity">
    <text evidence="1 3">Belongs to the casein kinase 2 subunit beta family.</text>
</comment>
<dbReference type="SMART" id="SM01085">
    <property type="entry name" value="CK_II_beta"/>
    <property type="match status" value="1"/>
</dbReference>
<feature type="region of interest" description="Disordered" evidence="4">
    <location>
        <begin position="1"/>
        <end position="35"/>
    </location>
</feature>
<dbReference type="Pfam" id="PF01214">
    <property type="entry name" value="CK_II_beta"/>
    <property type="match status" value="1"/>
</dbReference>
<dbReference type="OrthoDB" id="3971593at2759"/>
<evidence type="ECO:0000313" key="6">
    <source>
        <dbReference type="Proteomes" id="UP000070544"/>
    </source>
</evidence>
<dbReference type="PANTHER" id="PTHR11740:SF39">
    <property type="entry name" value="CASEIN KINASE II SUBUNIT BETA"/>
    <property type="match status" value="1"/>
</dbReference>
<dbReference type="InterPro" id="IPR000704">
    <property type="entry name" value="Casein_kinase_II_reg-sub"/>
</dbReference>
<protein>
    <recommendedName>
        <fullName evidence="3">Casein kinase II subunit beta</fullName>
        <shortName evidence="3">CK II beta</shortName>
    </recommendedName>
</protein>
<dbReference type="Gene3D" id="2.20.25.20">
    <property type="match status" value="1"/>
</dbReference>
<sequence length="282" mass="31810">MGHQAGRTGETSEDSEDEPTGGGQNMTGMGSLINNETSIVPGGIGSVISSAGMDDGGSDDFTKYWIEWFLSLKGNEFFSEIDEEYILDRFNLTGLNTEVTNYQLALDLMTDSLEEDLDEETRAEIERSARHLYGLIHARYVITSRGLAKMVDKFRRAEFGKCPRVLCQQQPVLPCGLSDIPMENSVKVYCPKCEDLYHPPQRRHATIDGSYFGTTLPHLLLQVYPNLVPSKNGERYVPRIFGFKVHETAKVHRKQDQIRAEQEKRLLLYGVDKNKDSPPRDS</sequence>
<dbReference type="EMBL" id="KQ965743">
    <property type="protein sequence ID" value="KXS18200.1"/>
    <property type="molecule type" value="Genomic_DNA"/>
</dbReference>
<feature type="compositionally biased region" description="Polar residues" evidence="4">
    <location>
        <begin position="26"/>
        <end position="35"/>
    </location>
</feature>
<dbReference type="GO" id="GO:0043539">
    <property type="term" value="F:protein serine/threonine kinase activator activity"/>
    <property type="evidence" value="ECO:0007669"/>
    <property type="project" value="EnsemblFungi"/>
</dbReference>
<dbReference type="FunFam" id="2.20.25.20:FF:000001">
    <property type="entry name" value="Casein kinase II subunit beta"/>
    <property type="match status" value="1"/>
</dbReference>
<accession>A0A139AN71</accession>
<name>A0A139AN71_GONPJ</name>
<keyword evidence="6" id="KW-1185">Reference proteome</keyword>
<dbReference type="Proteomes" id="UP000070544">
    <property type="component" value="Unassembled WGS sequence"/>
</dbReference>
<dbReference type="PANTHER" id="PTHR11740">
    <property type="entry name" value="CASEIN KINASE II SUBUNIT BETA"/>
    <property type="match status" value="1"/>
</dbReference>
<dbReference type="GO" id="GO:0004672">
    <property type="term" value="F:protein kinase activity"/>
    <property type="evidence" value="ECO:0007669"/>
    <property type="project" value="EnsemblFungi"/>
</dbReference>
<dbReference type="Gene3D" id="1.10.1820.10">
    <property type="entry name" value="protein kinase ck2 holoenzyme, chain C, domain 1"/>
    <property type="match status" value="1"/>
</dbReference>
<dbReference type="STRING" id="1344416.A0A139AN71"/>
<dbReference type="GO" id="GO:0090055">
    <property type="term" value="P:positive regulation of silent mating-type cassette heterochromatin formation"/>
    <property type="evidence" value="ECO:0007669"/>
    <property type="project" value="EnsemblFungi"/>
</dbReference>
<comment type="function">
    <text evidence="2 3">Regulatory subunit of casein kinase II/CK2. As part of the kinase complex regulates the basal catalytic activity of the alpha subunit a constitutively active serine/threonine-protein kinase that phosphorylates a large number of substrates containing acidic residues C-terminal to the phosphorylated serine or threonine.</text>
</comment>
<dbReference type="OMA" id="DADFGRC"/>
<dbReference type="GO" id="GO:0006359">
    <property type="term" value="P:regulation of transcription by RNA polymerase III"/>
    <property type="evidence" value="ECO:0007669"/>
    <property type="project" value="TreeGrafter"/>
</dbReference>
<proteinExistence type="inferred from homology"/>
<dbReference type="GO" id="GO:0000122">
    <property type="term" value="P:negative regulation of transcription by RNA polymerase II"/>
    <property type="evidence" value="ECO:0007669"/>
    <property type="project" value="EnsemblFungi"/>
</dbReference>
<comment type="subunit">
    <text evidence="3">Tetramer of two alpha and two beta subunits.</text>
</comment>
<dbReference type="PRINTS" id="PR00472">
    <property type="entry name" value="CASNKINASEII"/>
</dbReference>
<dbReference type="FunFam" id="1.10.1820.10:FF:000003">
    <property type="entry name" value="Casein kinase II subunit beta"/>
    <property type="match status" value="1"/>
</dbReference>
<reference evidence="5 6" key="1">
    <citation type="journal article" date="2015" name="Genome Biol. Evol.">
        <title>Phylogenomic analyses indicate that early fungi evolved digesting cell walls of algal ancestors of land plants.</title>
        <authorList>
            <person name="Chang Y."/>
            <person name="Wang S."/>
            <person name="Sekimoto S."/>
            <person name="Aerts A.L."/>
            <person name="Choi C."/>
            <person name="Clum A."/>
            <person name="LaButti K.M."/>
            <person name="Lindquist E.A."/>
            <person name="Yee Ngan C."/>
            <person name="Ohm R.A."/>
            <person name="Salamov A.A."/>
            <person name="Grigoriev I.V."/>
            <person name="Spatafora J.W."/>
            <person name="Berbee M.L."/>
        </authorList>
    </citation>
    <scope>NUCLEOTIDE SEQUENCE [LARGE SCALE GENOMIC DNA]</scope>
    <source>
        <strain evidence="5 6">JEL478</strain>
    </source>
</reference>
<evidence type="ECO:0000313" key="5">
    <source>
        <dbReference type="EMBL" id="KXS18200.1"/>
    </source>
</evidence>
<evidence type="ECO:0000256" key="1">
    <source>
        <dbReference type="ARBA" id="ARBA00006941"/>
    </source>
</evidence>